<evidence type="ECO:0000313" key="2">
    <source>
        <dbReference type="Proteomes" id="UP000298030"/>
    </source>
</evidence>
<dbReference type="EMBL" id="QPFP01000619">
    <property type="protein sequence ID" value="TEB05111.1"/>
    <property type="molecule type" value="Genomic_DNA"/>
</dbReference>
<gene>
    <name evidence="1" type="ORF">FA13DRAFT_1750421</name>
</gene>
<name>A0A4Y7R8Y1_COPMI</name>
<accession>A0A4Y7R8Y1</accession>
<comment type="caution">
    <text evidence="1">The sequence shown here is derived from an EMBL/GenBank/DDBJ whole genome shotgun (WGS) entry which is preliminary data.</text>
</comment>
<sequence>MVPIHGFVQPFFSMPQPEGSTEGRTVHNPITLPFCTKIEFETLLDVLYPLAPRIQQVPLWNEQWLAVFRLANMWSMDKIRQLAVGEVLKIRSMDPVELVIMGRAHQILQWTLNGYIKIVEKWSQSERIPFEISDTLGFDTYTRLSELSTYMPAHNGCRATRAPASKSLTKAVKRAFKDELAYMH</sequence>
<keyword evidence="2" id="KW-1185">Reference proteome</keyword>
<organism evidence="1 2">
    <name type="scientific">Coprinellus micaceus</name>
    <name type="common">Glistening ink-cap mushroom</name>
    <name type="synonym">Coprinus micaceus</name>
    <dbReference type="NCBI Taxonomy" id="71717"/>
    <lineage>
        <taxon>Eukaryota</taxon>
        <taxon>Fungi</taxon>
        <taxon>Dikarya</taxon>
        <taxon>Basidiomycota</taxon>
        <taxon>Agaricomycotina</taxon>
        <taxon>Agaricomycetes</taxon>
        <taxon>Agaricomycetidae</taxon>
        <taxon>Agaricales</taxon>
        <taxon>Agaricineae</taxon>
        <taxon>Psathyrellaceae</taxon>
        <taxon>Coprinellus</taxon>
    </lineage>
</organism>
<evidence type="ECO:0000313" key="1">
    <source>
        <dbReference type="EMBL" id="TEB05111.1"/>
    </source>
</evidence>
<dbReference type="OrthoDB" id="2593747at2759"/>
<proteinExistence type="predicted"/>
<evidence type="ECO:0008006" key="3">
    <source>
        <dbReference type="Google" id="ProtNLM"/>
    </source>
</evidence>
<dbReference type="AlphaFoldDB" id="A0A4Y7R8Y1"/>
<reference evidence="1 2" key="1">
    <citation type="journal article" date="2019" name="Nat. Ecol. Evol.">
        <title>Megaphylogeny resolves global patterns of mushroom evolution.</title>
        <authorList>
            <person name="Varga T."/>
            <person name="Krizsan K."/>
            <person name="Foldi C."/>
            <person name="Dima B."/>
            <person name="Sanchez-Garcia M."/>
            <person name="Sanchez-Ramirez S."/>
            <person name="Szollosi G.J."/>
            <person name="Szarkandi J.G."/>
            <person name="Papp V."/>
            <person name="Albert L."/>
            <person name="Andreopoulos W."/>
            <person name="Angelini C."/>
            <person name="Antonin V."/>
            <person name="Barry K.W."/>
            <person name="Bougher N.L."/>
            <person name="Buchanan P."/>
            <person name="Buyck B."/>
            <person name="Bense V."/>
            <person name="Catcheside P."/>
            <person name="Chovatia M."/>
            <person name="Cooper J."/>
            <person name="Damon W."/>
            <person name="Desjardin D."/>
            <person name="Finy P."/>
            <person name="Geml J."/>
            <person name="Haridas S."/>
            <person name="Hughes K."/>
            <person name="Justo A."/>
            <person name="Karasinski D."/>
            <person name="Kautmanova I."/>
            <person name="Kiss B."/>
            <person name="Kocsube S."/>
            <person name="Kotiranta H."/>
            <person name="LaButti K.M."/>
            <person name="Lechner B.E."/>
            <person name="Liimatainen K."/>
            <person name="Lipzen A."/>
            <person name="Lukacs Z."/>
            <person name="Mihaltcheva S."/>
            <person name="Morgado L.N."/>
            <person name="Niskanen T."/>
            <person name="Noordeloos M.E."/>
            <person name="Ohm R.A."/>
            <person name="Ortiz-Santana B."/>
            <person name="Ovrebo C."/>
            <person name="Racz N."/>
            <person name="Riley R."/>
            <person name="Savchenko A."/>
            <person name="Shiryaev A."/>
            <person name="Soop K."/>
            <person name="Spirin V."/>
            <person name="Szebenyi C."/>
            <person name="Tomsovsky M."/>
            <person name="Tulloss R.E."/>
            <person name="Uehling J."/>
            <person name="Grigoriev I.V."/>
            <person name="Vagvolgyi C."/>
            <person name="Papp T."/>
            <person name="Martin F.M."/>
            <person name="Miettinen O."/>
            <person name="Hibbett D.S."/>
            <person name="Nagy L.G."/>
        </authorList>
    </citation>
    <scope>NUCLEOTIDE SEQUENCE [LARGE SCALE GENOMIC DNA]</scope>
    <source>
        <strain evidence="1 2">FP101781</strain>
    </source>
</reference>
<protein>
    <recommendedName>
        <fullName evidence="3">BTB domain-containing protein</fullName>
    </recommendedName>
</protein>
<dbReference type="Proteomes" id="UP000298030">
    <property type="component" value="Unassembled WGS sequence"/>
</dbReference>